<comment type="similarity">
    <text evidence="1">Belongs to the GSP E family.</text>
</comment>
<dbReference type="GO" id="GO:0005524">
    <property type="term" value="F:ATP binding"/>
    <property type="evidence" value="ECO:0007669"/>
    <property type="project" value="InterPro"/>
</dbReference>
<dbReference type="InterPro" id="IPR027417">
    <property type="entry name" value="P-loop_NTPase"/>
</dbReference>
<dbReference type="AlphaFoldDB" id="A0A537IUK0"/>
<proteinExistence type="inferred from homology"/>
<comment type="caution">
    <text evidence="3">The sequence shown here is derived from an EMBL/GenBank/DDBJ whole genome shotgun (WGS) entry which is preliminary data.</text>
</comment>
<evidence type="ECO:0000313" key="4">
    <source>
        <dbReference type="Proteomes" id="UP000318834"/>
    </source>
</evidence>
<dbReference type="GO" id="GO:0016887">
    <property type="term" value="F:ATP hydrolysis activity"/>
    <property type="evidence" value="ECO:0007669"/>
    <property type="project" value="InterPro"/>
</dbReference>
<sequence>MHIDDLLRQTVEAKASDLHLTVGVPPMIRVWGKLQPTSHAVLTPEDTFQLAYSMLNTFQKQKFEKNWELDLSYAVTGLGRFRVNVYRQRGSVGVASRVISENIPSVDELNIPMVMKDLCRLPRGLILVTGPTGHGKSTSLASMVDFINAERAAHIVTIEDPIEYVHVHKKSIVNQRELGFDTQTFPNALRAVLREDPNVIMVGEMRDLETISAALTIAETGHLVFATLHTANAAQSIDRIIDVFPPHQQQQIRVQLASVLEAVISQQLLPNMQFMAGRSERRTVAAAVGVSAARSSSTGGDGKRTRWPTLEEVGRVPAVEIMIATPAIRNLIREAKSHQIHTSIQTGAQFGMQTMDQSLFALYTRRLVTLENALARAIFPDELRKIIERGGQ</sequence>
<accession>A0A537IUK0</accession>
<organism evidence="3 4">
    <name type="scientific">Candidatus Segetimicrobium genomatis</name>
    <dbReference type="NCBI Taxonomy" id="2569760"/>
    <lineage>
        <taxon>Bacteria</taxon>
        <taxon>Bacillati</taxon>
        <taxon>Candidatus Sysuimicrobiota</taxon>
        <taxon>Candidatus Sysuimicrobiia</taxon>
        <taxon>Candidatus Sysuimicrobiales</taxon>
        <taxon>Candidatus Segetimicrobiaceae</taxon>
        <taxon>Candidatus Segetimicrobium</taxon>
    </lineage>
</organism>
<evidence type="ECO:0000313" key="3">
    <source>
        <dbReference type="EMBL" id="TMI74955.1"/>
    </source>
</evidence>
<gene>
    <name evidence="3" type="ORF">E6H05_07430</name>
</gene>
<evidence type="ECO:0000259" key="2">
    <source>
        <dbReference type="Pfam" id="PF00437"/>
    </source>
</evidence>
<dbReference type="InterPro" id="IPR050921">
    <property type="entry name" value="T4SS_GSP_E_ATPase"/>
</dbReference>
<dbReference type="PANTHER" id="PTHR30486:SF16">
    <property type="entry name" value="TWITCHING MOTILITY PROTEIN PILT"/>
    <property type="match status" value="1"/>
</dbReference>
<dbReference type="NCBIfam" id="TIGR01420">
    <property type="entry name" value="pilT_fam"/>
    <property type="match status" value="1"/>
</dbReference>
<dbReference type="Proteomes" id="UP000318834">
    <property type="component" value="Unassembled WGS sequence"/>
</dbReference>
<dbReference type="Pfam" id="PF00437">
    <property type="entry name" value="T2SSE"/>
    <property type="match status" value="1"/>
</dbReference>
<dbReference type="InterPro" id="IPR006321">
    <property type="entry name" value="PilT/PilU"/>
</dbReference>
<feature type="domain" description="Bacterial type II secretion system protein E" evidence="2">
    <location>
        <begin position="116"/>
        <end position="346"/>
    </location>
</feature>
<dbReference type="EMBL" id="VBAP01000050">
    <property type="protein sequence ID" value="TMI74955.1"/>
    <property type="molecule type" value="Genomic_DNA"/>
</dbReference>
<dbReference type="CDD" id="cd01131">
    <property type="entry name" value="PilT"/>
    <property type="match status" value="1"/>
</dbReference>
<reference evidence="3 4" key="1">
    <citation type="journal article" date="2019" name="Nat. Microbiol.">
        <title>Mediterranean grassland soil C-N compound turnover is dependent on rainfall and depth, and is mediated by genomically divergent microorganisms.</title>
        <authorList>
            <person name="Diamond S."/>
            <person name="Andeer P.F."/>
            <person name="Li Z."/>
            <person name="Crits-Christoph A."/>
            <person name="Burstein D."/>
            <person name="Anantharaman K."/>
            <person name="Lane K.R."/>
            <person name="Thomas B.C."/>
            <person name="Pan C."/>
            <person name="Northen T.R."/>
            <person name="Banfield J.F."/>
        </authorList>
    </citation>
    <scope>NUCLEOTIDE SEQUENCE [LARGE SCALE GENOMIC DNA]</scope>
    <source>
        <strain evidence="3">NP_8</strain>
    </source>
</reference>
<dbReference type="SUPFAM" id="SSF52540">
    <property type="entry name" value="P-loop containing nucleoside triphosphate hydrolases"/>
    <property type="match status" value="1"/>
</dbReference>
<protein>
    <submittedName>
        <fullName evidence="3">Type IV pilus twitching motility protein PilT</fullName>
    </submittedName>
</protein>
<dbReference type="Gene3D" id="3.40.50.300">
    <property type="entry name" value="P-loop containing nucleotide triphosphate hydrolases"/>
    <property type="match status" value="1"/>
</dbReference>
<dbReference type="InterPro" id="IPR001482">
    <property type="entry name" value="T2SS/T4SS_dom"/>
</dbReference>
<evidence type="ECO:0000256" key="1">
    <source>
        <dbReference type="ARBA" id="ARBA00006611"/>
    </source>
</evidence>
<dbReference type="Gene3D" id="3.30.450.90">
    <property type="match status" value="1"/>
</dbReference>
<dbReference type="PANTHER" id="PTHR30486">
    <property type="entry name" value="TWITCHING MOTILITY PROTEIN PILT"/>
    <property type="match status" value="1"/>
</dbReference>
<name>A0A537IUK0_9BACT</name>